<keyword evidence="7" id="KW-1133">Transmembrane helix</keyword>
<sequence>MSTINSSNSNNKFFPVFSHLKYEYLVAGVAGGTISTLVLHPLDLIKVRFAVNDGLSKSTPYYSGSINAFGKIVKSEGYIGLYRGIIPNILGSGTSWGSYFLLYNCIKTWIQDGNTGEPLGPWMHMIAAADAGILTLLVTNPIWVVKTRLCLQYTEDIDLSESKRYSGMIDALKKISMTEGIIGLYKGFVPGLFGVSHGAIQFMTYEEMKIKYNLYRNKSTNAKLDTMEYIACAAISKLIAAAITYPYQVLRARLQDHHHNYQGTLHCIESIWRYESWRGYYKGLSINLMKVTPATVITFVIYEHISQYLLGMHKKKMEL</sequence>
<evidence type="ECO:0000313" key="16">
    <source>
        <dbReference type="Proteomes" id="UP000695007"/>
    </source>
</evidence>
<evidence type="ECO:0000256" key="5">
    <source>
        <dbReference type="ARBA" id="ARBA00022737"/>
    </source>
</evidence>
<dbReference type="GeneID" id="105368163"/>
<evidence type="ECO:0000256" key="3">
    <source>
        <dbReference type="ARBA" id="ARBA00022448"/>
    </source>
</evidence>
<comment type="subcellular location">
    <subcellularLocation>
        <location evidence="1">Mitochondrion inner membrane</location>
        <topology evidence="1">Multi-pass membrane protein</topology>
    </subcellularLocation>
</comment>
<evidence type="ECO:0000256" key="15">
    <source>
        <dbReference type="RuleBase" id="RU000488"/>
    </source>
</evidence>
<dbReference type="InterPro" id="IPR002067">
    <property type="entry name" value="MCP"/>
</dbReference>
<dbReference type="KEGG" id="csol:105368163"/>
<keyword evidence="16" id="KW-1185">Reference proteome</keyword>
<evidence type="ECO:0000256" key="9">
    <source>
        <dbReference type="ARBA" id="ARBA00023136"/>
    </source>
</evidence>
<dbReference type="InterPro" id="IPR018108">
    <property type="entry name" value="MCP_transmembrane"/>
</dbReference>
<dbReference type="RefSeq" id="XP_011505409.1">
    <property type="nucleotide sequence ID" value="XM_011507107.1"/>
</dbReference>
<keyword evidence="8" id="KW-0496">Mitochondrion</keyword>
<keyword evidence="3 15" id="KW-0813">Transport</keyword>
<dbReference type="Gene3D" id="1.50.40.10">
    <property type="entry name" value="Mitochondrial carrier domain"/>
    <property type="match status" value="1"/>
</dbReference>
<dbReference type="PANTHER" id="PTHR45683">
    <property type="entry name" value="MITOCHONDRIAL NICOTINAMIDE ADENINE DINUCLEOTIDE TRANSPORTER 1-RELATED-RELATED"/>
    <property type="match status" value="1"/>
</dbReference>
<keyword evidence="4 14" id="KW-0812">Transmembrane</keyword>
<dbReference type="GO" id="GO:0005743">
    <property type="term" value="C:mitochondrial inner membrane"/>
    <property type="evidence" value="ECO:0007669"/>
    <property type="project" value="UniProtKB-SubCell"/>
</dbReference>
<keyword evidence="6" id="KW-0999">Mitochondrion inner membrane</keyword>
<evidence type="ECO:0000313" key="17">
    <source>
        <dbReference type="RefSeq" id="XP_011505409.1"/>
    </source>
</evidence>
<evidence type="ECO:0000256" key="4">
    <source>
        <dbReference type="ARBA" id="ARBA00022692"/>
    </source>
</evidence>
<name>A0AAJ6YVW6_9HYME</name>
<dbReference type="RefSeq" id="XP_011505412.1">
    <property type="nucleotide sequence ID" value="XM_011507110.1"/>
</dbReference>
<dbReference type="InterPro" id="IPR023395">
    <property type="entry name" value="MCP_dom_sf"/>
</dbReference>
<comment type="catalytic activity">
    <reaction evidence="10">
        <text>FAD(in) = FAD(out)</text>
        <dbReference type="Rhea" id="RHEA:76535"/>
        <dbReference type="ChEBI" id="CHEBI:57692"/>
    </reaction>
</comment>
<evidence type="ECO:0000313" key="20">
    <source>
        <dbReference type="RefSeq" id="XP_011505413.1"/>
    </source>
</evidence>
<evidence type="ECO:0000256" key="6">
    <source>
        <dbReference type="ARBA" id="ARBA00022792"/>
    </source>
</evidence>
<evidence type="ECO:0000256" key="10">
    <source>
        <dbReference type="ARBA" id="ARBA00050907"/>
    </source>
</evidence>
<evidence type="ECO:0000256" key="8">
    <source>
        <dbReference type="ARBA" id="ARBA00023128"/>
    </source>
</evidence>
<dbReference type="PROSITE" id="PS50920">
    <property type="entry name" value="SOLCAR"/>
    <property type="match status" value="3"/>
</dbReference>
<organism evidence="16 19">
    <name type="scientific">Ceratosolen solmsi marchali</name>
    <dbReference type="NCBI Taxonomy" id="326594"/>
    <lineage>
        <taxon>Eukaryota</taxon>
        <taxon>Metazoa</taxon>
        <taxon>Ecdysozoa</taxon>
        <taxon>Arthropoda</taxon>
        <taxon>Hexapoda</taxon>
        <taxon>Insecta</taxon>
        <taxon>Pterygota</taxon>
        <taxon>Neoptera</taxon>
        <taxon>Endopterygota</taxon>
        <taxon>Hymenoptera</taxon>
        <taxon>Apocrita</taxon>
        <taxon>Proctotrupomorpha</taxon>
        <taxon>Chalcidoidea</taxon>
        <taxon>Agaonidae</taxon>
        <taxon>Agaoninae</taxon>
        <taxon>Ceratosolen</taxon>
    </lineage>
</organism>
<evidence type="ECO:0000256" key="11">
    <source>
        <dbReference type="ARBA" id="ARBA00058619"/>
    </source>
</evidence>
<evidence type="ECO:0000256" key="1">
    <source>
        <dbReference type="ARBA" id="ARBA00004448"/>
    </source>
</evidence>
<comment type="similarity">
    <text evidence="2 15">Belongs to the mitochondrial carrier (TC 2.A.29) family.</text>
</comment>
<feature type="repeat" description="Solcar" evidence="14">
    <location>
        <begin position="22"/>
        <end position="109"/>
    </location>
</feature>
<dbReference type="InterPro" id="IPR044712">
    <property type="entry name" value="SLC25A32-like"/>
</dbReference>
<evidence type="ECO:0000313" key="19">
    <source>
        <dbReference type="RefSeq" id="XP_011505412.1"/>
    </source>
</evidence>
<evidence type="ECO:0000256" key="12">
    <source>
        <dbReference type="ARBA" id="ARBA00070508"/>
    </source>
</evidence>
<evidence type="ECO:0000256" key="2">
    <source>
        <dbReference type="ARBA" id="ARBA00006375"/>
    </source>
</evidence>
<feature type="repeat" description="Solcar" evidence="14">
    <location>
        <begin position="119"/>
        <end position="211"/>
    </location>
</feature>
<reference evidence="17 18" key="1">
    <citation type="submission" date="2025-04" db="UniProtKB">
        <authorList>
            <consortium name="RefSeq"/>
        </authorList>
    </citation>
    <scope>IDENTIFICATION</scope>
</reference>
<dbReference type="Pfam" id="PF00153">
    <property type="entry name" value="Mito_carr"/>
    <property type="match status" value="3"/>
</dbReference>
<dbReference type="RefSeq" id="XP_011505411.1">
    <property type="nucleotide sequence ID" value="XM_011507109.1"/>
</dbReference>
<gene>
    <name evidence="17 18 19 20" type="primary">LOC105368163</name>
</gene>
<proteinExistence type="inferred from homology"/>
<evidence type="ECO:0000256" key="14">
    <source>
        <dbReference type="PROSITE-ProRule" id="PRU00282"/>
    </source>
</evidence>
<keyword evidence="5" id="KW-0677">Repeat</keyword>
<dbReference type="RefSeq" id="XP_011505413.1">
    <property type="nucleotide sequence ID" value="XM_011507111.1"/>
</dbReference>
<dbReference type="SUPFAM" id="SSF103506">
    <property type="entry name" value="Mitochondrial carrier"/>
    <property type="match status" value="1"/>
</dbReference>
<dbReference type="PRINTS" id="PR00926">
    <property type="entry name" value="MITOCARRIER"/>
</dbReference>
<feature type="repeat" description="Solcar" evidence="14">
    <location>
        <begin position="224"/>
        <end position="308"/>
    </location>
</feature>
<keyword evidence="9 14" id="KW-0472">Membrane</keyword>
<accession>A0AAJ6YVW6</accession>
<comment type="function">
    <text evidence="11">Facilitates flavin adenine dinucleotide (FAD) translocation across the mitochondrial inner membrane into the mitochondrial matrix where it acts as a redox cofactor to assist flavoenzyme activities in fundamental metabolic processes including fatty acid beta-oxidation, amino acid and choline metabolism as well as mitochondrial electron transportation. In particular, provides FAD to DLD dehydrogenase of the glycine cleavage system, part of mitochondrial one-carbon metabolic pathway involved in neural tube closure in early embryogenesis.</text>
</comment>
<dbReference type="FunFam" id="1.50.40.10:FF:000025">
    <property type="entry name" value="mitochondrial folate transporter/carrier"/>
    <property type="match status" value="1"/>
</dbReference>
<evidence type="ECO:0000313" key="18">
    <source>
        <dbReference type="RefSeq" id="XP_011505411.1"/>
    </source>
</evidence>
<protein>
    <recommendedName>
        <fullName evidence="12">Solute carrier family 25 member 32</fullName>
    </recommendedName>
    <alternativeName>
        <fullName evidence="13">Mitochondrial FAD transporter</fullName>
    </alternativeName>
</protein>
<dbReference type="AlphaFoldDB" id="A0AAJ6YVW6"/>
<dbReference type="GO" id="GO:0015711">
    <property type="term" value="P:organic anion transport"/>
    <property type="evidence" value="ECO:0007669"/>
    <property type="project" value="UniProtKB-ARBA"/>
</dbReference>
<evidence type="ECO:0000256" key="13">
    <source>
        <dbReference type="ARBA" id="ARBA00079992"/>
    </source>
</evidence>
<evidence type="ECO:0000256" key="7">
    <source>
        <dbReference type="ARBA" id="ARBA00022989"/>
    </source>
</evidence>
<dbReference type="Proteomes" id="UP000695007">
    <property type="component" value="Unplaced"/>
</dbReference>
<dbReference type="GO" id="GO:0015215">
    <property type="term" value="F:nucleotide transmembrane transporter activity"/>
    <property type="evidence" value="ECO:0007669"/>
    <property type="project" value="UniProtKB-ARBA"/>
</dbReference>